<gene>
    <name evidence="2" type="ORF">AAEO50_16125</name>
</gene>
<protein>
    <submittedName>
        <fullName evidence="2">CotO family spore coat protein</fullName>
    </submittedName>
</protein>
<dbReference type="InterPro" id="IPR025439">
    <property type="entry name" value="Spore_coat_CotO"/>
</dbReference>
<keyword evidence="2" id="KW-0946">Virion</keyword>
<accession>A0ABU9KCG5</accession>
<dbReference type="Proteomes" id="UP001389717">
    <property type="component" value="Unassembled WGS sequence"/>
</dbReference>
<feature type="region of interest" description="Disordered" evidence="1">
    <location>
        <begin position="27"/>
        <end position="69"/>
    </location>
</feature>
<dbReference type="Pfam" id="PF14153">
    <property type="entry name" value="Spore_coat_CotO"/>
    <property type="match status" value="1"/>
</dbReference>
<dbReference type="RefSeq" id="WP_341985323.1">
    <property type="nucleotide sequence ID" value="NZ_JBBYAF010000035.1"/>
</dbReference>
<sequence length="170" mass="19405">MKKEKATSKEPLLYIQQPKLQEVKGNMQVTYRSTKSKEKKEKLSAKPIETQIEKPQDKAEPSILKKPEIEVKEEIKTHQKPSGEEPQSAIHSFRRLKPFKELNLDEKLEYITASINGKVPFPCEFSTGTAAYKGVLISMDESTIKIKTFRGDEETIPRDSLKSIKMIGLQ</sequence>
<proteinExistence type="predicted"/>
<keyword evidence="3" id="KW-1185">Reference proteome</keyword>
<organism evidence="2 3">
    <name type="scientific">Rossellomorea oryzaecorticis</name>
    <dbReference type="NCBI Taxonomy" id="1396505"/>
    <lineage>
        <taxon>Bacteria</taxon>
        <taxon>Bacillati</taxon>
        <taxon>Bacillota</taxon>
        <taxon>Bacilli</taxon>
        <taxon>Bacillales</taxon>
        <taxon>Bacillaceae</taxon>
        <taxon>Rossellomorea</taxon>
    </lineage>
</organism>
<reference evidence="2 3" key="1">
    <citation type="submission" date="2024-04" db="EMBL/GenBank/DDBJ databases">
        <title>Bacillus oryzaecorticis sp. nov., a moderately halophilic bacterium isolated from rice husks.</title>
        <authorList>
            <person name="Zhu H.-S."/>
        </authorList>
    </citation>
    <scope>NUCLEOTIDE SEQUENCE [LARGE SCALE GENOMIC DNA]</scope>
    <source>
        <strain evidence="2 3">ZC255</strain>
    </source>
</reference>
<comment type="caution">
    <text evidence="2">The sequence shown here is derived from an EMBL/GenBank/DDBJ whole genome shotgun (WGS) entry which is preliminary data.</text>
</comment>
<keyword evidence="2" id="KW-0167">Capsid protein</keyword>
<feature type="compositionally biased region" description="Basic and acidic residues" evidence="1">
    <location>
        <begin position="35"/>
        <end position="44"/>
    </location>
</feature>
<name>A0ABU9KCG5_9BACI</name>
<evidence type="ECO:0000313" key="3">
    <source>
        <dbReference type="Proteomes" id="UP001389717"/>
    </source>
</evidence>
<evidence type="ECO:0000256" key="1">
    <source>
        <dbReference type="SAM" id="MobiDB-lite"/>
    </source>
</evidence>
<feature type="compositionally biased region" description="Basic and acidic residues" evidence="1">
    <location>
        <begin position="51"/>
        <end position="69"/>
    </location>
</feature>
<evidence type="ECO:0000313" key="2">
    <source>
        <dbReference type="EMBL" id="MEL3973812.1"/>
    </source>
</evidence>
<dbReference type="EMBL" id="JBBYAF010000035">
    <property type="protein sequence ID" value="MEL3973812.1"/>
    <property type="molecule type" value="Genomic_DNA"/>
</dbReference>